<protein>
    <submittedName>
        <fullName evidence="2">DUF2569 family protein</fullName>
    </submittedName>
</protein>
<name>A0A7K3VRP4_RHILE</name>
<feature type="transmembrane region" description="Helical" evidence="1">
    <location>
        <begin position="92"/>
        <end position="114"/>
    </location>
</feature>
<dbReference type="AlphaFoldDB" id="A0A7K3VRP4"/>
<feature type="transmembrane region" description="Helical" evidence="1">
    <location>
        <begin position="16"/>
        <end position="36"/>
    </location>
</feature>
<evidence type="ECO:0000313" key="3">
    <source>
        <dbReference type="Proteomes" id="UP000471705"/>
    </source>
</evidence>
<keyword evidence="1" id="KW-0472">Membrane</keyword>
<organism evidence="2 3">
    <name type="scientific">Rhizobium leguminosarum</name>
    <dbReference type="NCBI Taxonomy" id="384"/>
    <lineage>
        <taxon>Bacteria</taxon>
        <taxon>Pseudomonadati</taxon>
        <taxon>Pseudomonadota</taxon>
        <taxon>Alphaproteobacteria</taxon>
        <taxon>Hyphomicrobiales</taxon>
        <taxon>Rhizobiaceae</taxon>
        <taxon>Rhizobium/Agrobacterium group</taxon>
        <taxon>Rhizobium</taxon>
    </lineage>
</organism>
<evidence type="ECO:0000256" key="1">
    <source>
        <dbReference type="SAM" id="Phobius"/>
    </source>
</evidence>
<proteinExistence type="predicted"/>
<dbReference type="Pfam" id="PF10754">
    <property type="entry name" value="DUF2569"/>
    <property type="match status" value="1"/>
</dbReference>
<gene>
    <name evidence="2" type="ORF">GR257_34450</name>
</gene>
<dbReference type="InterPro" id="IPR019690">
    <property type="entry name" value="DUF2569"/>
</dbReference>
<accession>A0A7K3VRP4</accession>
<keyword evidence="1" id="KW-1133">Transmembrane helix</keyword>
<keyword evidence="1" id="KW-0812">Transmembrane</keyword>
<sequence length="171" mass="18694">MNAQNNNPAGGKLKGFGGWLILPMIGQTLSPIYSLSTLGNNLKIRDQFAALPNGMVAYYGENILTLAMLTLQVVTIFALYSKSHLFPRLFLIQWLALIAYIVLDTGLVSAVLNIPPGALFKDGEMGRTLGPIVAGGIWSLYMFKSERVRNTFVRGSLSHGVARHLEANSER</sequence>
<evidence type="ECO:0000313" key="2">
    <source>
        <dbReference type="EMBL" id="NEK19866.1"/>
    </source>
</evidence>
<feature type="transmembrane region" description="Helical" evidence="1">
    <location>
        <begin position="56"/>
        <end position="80"/>
    </location>
</feature>
<dbReference type="EMBL" id="WUFV01000034">
    <property type="protein sequence ID" value="NEK19866.1"/>
    <property type="molecule type" value="Genomic_DNA"/>
</dbReference>
<reference evidence="2 3" key="1">
    <citation type="submission" date="2019-12" db="EMBL/GenBank/DDBJ databases">
        <title>Rhizobium genotypes associated with high levels of biological nitrogen fixation by grain legumes in a temperate-maritime cropping system.</title>
        <authorList>
            <person name="Maluk M."/>
            <person name="Francesc Ferrando Molina F."/>
            <person name="Lopez Del Egido L."/>
            <person name="Lafos M."/>
            <person name="Langarica-Fuentes A."/>
            <person name="Gebre Yohannes G."/>
            <person name="Young M.W."/>
            <person name="Martin P."/>
            <person name="Gantlett R."/>
            <person name="Kenicer G."/>
            <person name="Hawes C."/>
            <person name="Begg G.S."/>
            <person name="Quilliam R.S."/>
            <person name="Squire G.R."/>
            <person name="Poole P.S."/>
            <person name="Young P.W."/>
            <person name="Iannetta P.M."/>
            <person name="James E.K."/>
        </authorList>
    </citation>
    <scope>NUCLEOTIDE SEQUENCE [LARGE SCALE GENOMIC DNA]</scope>
    <source>
        <strain evidence="2 3">JHI54</strain>
    </source>
</reference>
<comment type="caution">
    <text evidence="2">The sequence shown here is derived from an EMBL/GenBank/DDBJ whole genome shotgun (WGS) entry which is preliminary data.</text>
</comment>
<dbReference type="Proteomes" id="UP000471705">
    <property type="component" value="Unassembled WGS sequence"/>
</dbReference>
<dbReference type="RefSeq" id="WP_164049975.1">
    <property type="nucleotide sequence ID" value="NZ_WUFV01000034.1"/>
</dbReference>